<evidence type="ECO:0000256" key="2">
    <source>
        <dbReference type="ARBA" id="ARBA00022723"/>
    </source>
</evidence>
<evidence type="ECO:0000256" key="5">
    <source>
        <dbReference type="SAM" id="MobiDB-lite"/>
    </source>
</evidence>
<name>A0A1C4V418_9ACTN</name>
<dbReference type="GO" id="GO:0046872">
    <property type="term" value="F:metal ion binding"/>
    <property type="evidence" value="ECO:0007669"/>
    <property type="project" value="UniProtKB-KW"/>
</dbReference>
<evidence type="ECO:0000256" key="3">
    <source>
        <dbReference type="ARBA" id="ARBA00022801"/>
    </source>
</evidence>
<reference evidence="8" key="1">
    <citation type="submission" date="2016-06" db="EMBL/GenBank/DDBJ databases">
        <authorList>
            <person name="Varghese N."/>
            <person name="Submissions Spin"/>
        </authorList>
    </citation>
    <scope>NUCLEOTIDE SEQUENCE [LARGE SCALE GENOMIC DNA]</scope>
    <source>
        <strain evidence="8">DSM 43168</strain>
    </source>
</reference>
<keyword evidence="8" id="KW-1185">Reference proteome</keyword>
<evidence type="ECO:0000256" key="1">
    <source>
        <dbReference type="ARBA" id="ARBA00022722"/>
    </source>
</evidence>
<dbReference type="EMBL" id="FMCT01000002">
    <property type="protein sequence ID" value="SCE78762.1"/>
    <property type="molecule type" value="Genomic_DNA"/>
</dbReference>
<keyword evidence="3" id="KW-0378">Hydrolase</keyword>
<keyword evidence="4" id="KW-0460">Magnesium</keyword>
<dbReference type="Pfam" id="PF13638">
    <property type="entry name" value="PIN_4"/>
    <property type="match status" value="1"/>
</dbReference>
<dbReference type="Gene3D" id="3.40.50.1010">
    <property type="entry name" value="5'-nuclease"/>
    <property type="match status" value="1"/>
</dbReference>
<keyword evidence="2" id="KW-0479">Metal-binding</keyword>
<dbReference type="InterPro" id="IPR002716">
    <property type="entry name" value="PIN_dom"/>
</dbReference>
<organism evidence="7 8">
    <name type="scientific">Micromonospora carbonacea</name>
    <dbReference type="NCBI Taxonomy" id="47853"/>
    <lineage>
        <taxon>Bacteria</taxon>
        <taxon>Bacillati</taxon>
        <taxon>Actinomycetota</taxon>
        <taxon>Actinomycetes</taxon>
        <taxon>Micromonosporales</taxon>
        <taxon>Micromonosporaceae</taxon>
        <taxon>Micromonospora</taxon>
    </lineage>
</organism>
<accession>A0A1C4V418</accession>
<evidence type="ECO:0000256" key="4">
    <source>
        <dbReference type="ARBA" id="ARBA00022842"/>
    </source>
</evidence>
<dbReference type="Proteomes" id="UP000183585">
    <property type="component" value="Unassembled WGS sequence"/>
</dbReference>
<evidence type="ECO:0000313" key="8">
    <source>
        <dbReference type="Proteomes" id="UP000183585"/>
    </source>
</evidence>
<feature type="domain" description="PIN" evidence="6">
    <location>
        <begin position="2"/>
        <end position="109"/>
    </location>
</feature>
<protein>
    <submittedName>
        <fullName evidence="7">PIN domain-containing protein</fullName>
    </submittedName>
</protein>
<evidence type="ECO:0000259" key="6">
    <source>
        <dbReference type="Pfam" id="PF13638"/>
    </source>
</evidence>
<sequence>MIDELDKGNRAGGDRGYRAAYTVSYIDNVAQAGGRVRSRHSSDEGHPRGKVTVEVVLDPPGHARLRNNDDEIVARAVDIQTLVGRPIRLLTHDVKMRMRGRDAGLRVDKLEEPGKDEKPSRRRRREVD</sequence>
<proteinExistence type="predicted"/>
<feature type="region of interest" description="Disordered" evidence="5">
    <location>
        <begin position="101"/>
        <end position="128"/>
    </location>
</feature>
<gene>
    <name evidence="7" type="ORF">GA0070563_10218</name>
</gene>
<dbReference type="GO" id="GO:0016787">
    <property type="term" value="F:hydrolase activity"/>
    <property type="evidence" value="ECO:0007669"/>
    <property type="project" value="UniProtKB-KW"/>
</dbReference>
<dbReference type="AlphaFoldDB" id="A0A1C4V418"/>
<evidence type="ECO:0000313" key="7">
    <source>
        <dbReference type="EMBL" id="SCE78762.1"/>
    </source>
</evidence>
<dbReference type="GO" id="GO:0004518">
    <property type="term" value="F:nuclease activity"/>
    <property type="evidence" value="ECO:0007669"/>
    <property type="project" value="UniProtKB-KW"/>
</dbReference>
<keyword evidence="1" id="KW-0540">Nuclease</keyword>